<keyword evidence="3" id="KW-1185">Reference proteome</keyword>
<proteinExistence type="predicted"/>
<evidence type="ECO:0000313" key="2">
    <source>
        <dbReference type="EMBL" id="RYR53493.1"/>
    </source>
</evidence>
<accession>A0A445CRI8</accession>
<dbReference type="PANTHER" id="PTHR23272">
    <property type="entry name" value="BED FINGER-RELATED"/>
    <property type="match status" value="1"/>
</dbReference>
<feature type="domain" description="hAT-like transposase RNase-H fold" evidence="1">
    <location>
        <begin position="56"/>
        <end position="146"/>
    </location>
</feature>
<name>A0A445CRI8_ARAHY</name>
<dbReference type="InterPro" id="IPR025525">
    <property type="entry name" value="hAT-like_transposase_RNase-H"/>
</dbReference>
<reference evidence="2 3" key="1">
    <citation type="submission" date="2019-01" db="EMBL/GenBank/DDBJ databases">
        <title>Sequencing of cultivated peanut Arachis hypogaea provides insights into genome evolution and oil improvement.</title>
        <authorList>
            <person name="Chen X."/>
        </authorList>
    </citation>
    <scope>NUCLEOTIDE SEQUENCE [LARGE SCALE GENOMIC DNA]</scope>
    <source>
        <strain evidence="3">cv. Fuhuasheng</strain>
        <tissue evidence="2">Leaves</tissue>
    </source>
</reference>
<dbReference type="GO" id="GO:0003677">
    <property type="term" value="F:DNA binding"/>
    <property type="evidence" value="ECO:0007669"/>
    <property type="project" value="InterPro"/>
</dbReference>
<protein>
    <recommendedName>
        <fullName evidence="1">hAT-like transposase RNase-H fold domain-containing protein</fullName>
    </recommendedName>
</protein>
<dbReference type="EMBL" id="SDMP01000006">
    <property type="protein sequence ID" value="RYR53493.1"/>
    <property type="molecule type" value="Genomic_DNA"/>
</dbReference>
<dbReference type="Pfam" id="PF14372">
    <property type="entry name" value="hAT-like_RNase-H"/>
    <property type="match status" value="1"/>
</dbReference>
<dbReference type="PANTHER" id="PTHR23272:SF166">
    <property type="entry name" value="ZINC FINGER BED DOMAIN-CONTAINING PROTEIN RICESLEEPER 2-LIKE ISOFORM X1"/>
    <property type="match status" value="1"/>
</dbReference>
<evidence type="ECO:0000313" key="3">
    <source>
        <dbReference type="Proteomes" id="UP000289738"/>
    </source>
</evidence>
<sequence length="217" mass="25031">MGALKIDNHVSREMFAAFVIDYDILFSIFDNKKIKNWVKYTSPTLGLINRNTLKEDVLKIYSRKKEKLKNGLKIAHDILDKIRKCVKYVRGSESSVISVILAFGAILDPRLKTFTLEIMYEEIDVKTTKGKMEHVKKKLYKIFEKYDKNFLLTVDAQGSSIQSSSMVHTPESVGKKRLAIVGKHNHQADVSNRNNQLDTYLDEPLLSDYFEDKHTLE</sequence>
<gene>
    <name evidence="2" type="ORF">Ahy_A06g028639</name>
</gene>
<evidence type="ECO:0000259" key="1">
    <source>
        <dbReference type="Pfam" id="PF14372"/>
    </source>
</evidence>
<comment type="caution">
    <text evidence="2">The sequence shown here is derived from an EMBL/GenBank/DDBJ whole genome shotgun (WGS) entry which is preliminary data.</text>
</comment>
<organism evidence="2 3">
    <name type="scientific">Arachis hypogaea</name>
    <name type="common">Peanut</name>
    <dbReference type="NCBI Taxonomy" id="3818"/>
    <lineage>
        <taxon>Eukaryota</taxon>
        <taxon>Viridiplantae</taxon>
        <taxon>Streptophyta</taxon>
        <taxon>Embryophyta</taxon>
        <taxon>Tracheophyta</taxon>
        <taxon>Spermatophyta</taxon>
        <taxon>Magnoliopsida</taxon>
        <taxon>eudicotyledons</taxon>
        <taxon>Gunneridae</taxon>
        <taxon>Pentapetalae</taxon>
        <taxon>rosids</taxon>
        <taxon>fabids</taxon>
        <taxon>Fabales</taxon>
        <taxon>Fabaceae</taxon>
        <taxon>Papilionoideae</taxon>
        <taxon>50 kb inversion clade</taxon>
        <taxon>dalbergioids sensu lato</taxon>
        <taxon>Dalbergieae</taxon>
        <taxon>Pterocarpus clade</taxon>
        <taxon>Arachis</taxon>
    </lineage>
</organism>
<dbReference type="AlphaFoldDB" id="A0A445CRI8"/>
<dbReference type="Proteomes" id="UP000289738">
    <property type="component" value="Chromosome A06"/>
</dbReference>